<dbReference type="Proteomes" id="UP000078542">
    <property type="component" value="Unassembled WGS sequence"/>
</dbReference>
<dbReference type="PANTHER" id="PTHR10773:SF19">
    <property type="match status" value="1"/>
</dbReference>
<sequence length="432" mass="51595">MVGSSRKISEEEKKHVQNHINNFPKFESHYTRSHNPNRKYLHPDLTVKKMFNLYELHCKENNIKAVNEWTYRKIFTKDFNLHFHQPRKDTCQKCDLLNIKIKASDDDEEKNKLMEEHDVHLRLAESARKSLKQDQELVLRNSDHYFSFSFDLQKALPYPKLTTSVAYYKRNMYVLNLGIHNFHDDNVHMYVWDETIASRGSQEIASCILKHLKNVTSQRHIIAYSDMCAGQNRNIKVALTWLKIVQSVENNVEIVDHKFLVSGHSFLPNDRDFGVVEMSLKKNNLLFVPQDYYNVIKKCRKGNNFILNEMKQKDFISTRLLEDAIFRRVKNSNGETINWLKICWMRFLRNEPYKIFYKISMDENAEFKIMDLLPRRGRPRKFENIVLTPLYKNIRQISTAKYKDMMDLLRYIPPEHHDFFKSLPHTRNVDEQ</sequence>
<dbReference type="PANTHER" id="PTHR10773">
    <property type="entry name" value="DNA-DIRECTED RNA POLYMERASES I, II, AND III SUBUNIT RPABC2"/>
    <property type="match status" value="1"/>
</dbReference>
<organism evidence="1 2">
    <name type="scientific">Cyphomyrmex costatus</name>
    <dbReference type="NCBI Taxonomy" id="456900"/>
    <lineage>
        <taxon>Eukaryota</taxon>
        <taxon>Metazoa</taxon>
        <taxon>Ecdysozoa</taxon>
        <taxon>Arthropoda</taxon>
        <taxon>Hexapoda</taxon>
        <taxon>Insecta</taxon>
        <taxon>Pterygota</taxon>
        <taxon>Neoptera</taxon>
        <taxon>Endopterygota</taxon>
        <taxon>Hymenoptera</taxon>
        <taxon>Apocrita</taxon>
        <taxon>Aculeata</taxon>
        <taxon>Formicoidea</taxon>
        <taxon>Formicidae</taxon>
        <taxon>Myrmicinae</taxon>
        <taxon>Cyphomyrmex</taxon>
    </lineage>
</organism>
<gene>
    <name evidence="1" type="ORF">ALC62_15729</name>
</gene>
<accession>A0A151I6D9</accession>
<dbReference type="EMBL" id="KQ978478">
    <property type="protein sequence ID" value="KYM93670.1"/>
    <property type="molecule type" value="Genomic_DNA"/>
</dbReference>
<name>A0A151I6D9_9HYME</name>
<evidence type="ECO:0000313" key="2">
    <source>
        <dbReference type="Proteomes" id="UP000078542"/>
    </source>
</evidence>
<protein>
    <submittedName>
        <fullName evidence="1">Uncharacterized protein</fullName>
    </submittedName>
</protein>
<proteinExistence type="predicted"/>
<evidence type="ECO:0000313" key="1">
    <source>
        <dbReference type="EMBL" id="KYM93670.1"/>
    </source>
</evidence>
<dbReference type="AlphaFoldDB" id="A0A151I6D9"/>
<reference evidence="1 2" key="1">
    <citation type="submission" date="2016-03" db="EMBL/GenBank/DDBJ databases">
        <title>Cyphomyrmex costatus WGS genome.</title>
        <authorList>
            <person name="Nygaard S."/>
            <person name="Hu H."/>
            <person name="Boomsma J."/>
            <person name="Zhang G."/>
        </authorList>
    </citation>
    <scope>NUCLEOTIDE SEQUENCE [LARGE SCALE GENOMIC DNA]</scope>
    <source>
        <strain evidence="1">MS0001</strain>
        <tissue evidence="1">Whole body</tissue>
    </source>
</reference>
<keyword evidence="2" id="KW-1185">Reference proteome</keyword>